<dbReference type="InterPro" id="IPR010679">
    <property type="entry name" value="DUF1254"/>
</dbReference>
<name>A0ABM9ADC2_9GAMM</name>
<proteinExistence type="predicted"/>
<reference evidence="3" key="1">
    <citation type="submission" date="2021-12" db="EMBL/GenBank/DDBJ databases">
        <authorList>
            <person name="Rodrigo-Torres L."/>
            <person name="Arahal R. D."/>
            <person name="Lucena T."/>
        </authorList>
    </citation>
    <scope>NUCLEOTIDE SEQUENCE</scope>
    <source>
        <strain evidence="3">CECT 8267</strain>
    </source>
</reference>
<sequence>MPAMLKRSLLVLMLLVVALLALVWAAKAPIKKAVEMYFYAYPLVLMEQTHLAMGGGHDTGPVNRFDHIRAFPDASFTAVIRPNNDTLYSSAWYDVSEQPMVLSVPDMGDRYFMFPIMDMWTEVVASIGSRTTGQAKGDFLLVAQGWQGEVVDGLQVVELATDKGWIIGRTFSEGNDFAVIHPLQNQYQLRTVTDWQQGNSQPPSTAKTLKCQDCLTPPALVASWNTATFYQHFAALLQRYPGHQQDEVILADLSRLGINGEGDFDFDNLASAQQWLLQAGAVMAKRILRDPPLPEPVDGWSIPLQDIGRYGINYAKRAVVANIGLGANEPADAVYPMSKVDSHHQPYDGSKHYKIHFGADQIPPVNGFWSLTMYDENGYFVNNVIDRYSLGSRDSLHYNSDGSVDILLQHQPPSTDQNTNWLPAPAGAFTLTMRLYWPDESVLTGHWYPPLVVKQ</sequence>
<dbReference type="Proteomes" id="UP000838100">
    <property type="component" value="Unassembled WGS sequence"/>
</dbReference>
<dbReference type="PANTHER" id="PTHR36509">
    <property type="entry name" value="BLL3101 PROTEIN"/>
    <property type="match status" value="1"/>
</dbReference>
<dbReference type="PANTHER" id="PTHR36509:SF2">
    <property type="entry name" value="BLL3101 PROTEIN"/>
    <property type="match status" value="1"/>
</dbReference>
<accession>A0ABM9ADC2</accession>
<feature type="domain" description="DUF1214" evidence="1">
    <location>
        <begin position="332"/>
        <end position="439"/>
    </location>
</feature>
<dbReference type="Gene3D" id="2.60.120.600">
    <property type="entry name" value="Domain of unknown function DUF1214, C-terminal domain"/>
    <property type="match status" value="1"/>
</dbReference>
<evidence type="ECO:0000259" key="2">
    <source>
        <dbReference type="Pfam" id="PF06863"/>
    </source>
</evidence>
<comment type="caution">
    <text evidence="3">The sequence shown here is derived from an EMBL/GenBank/DDBJ whole genome shotgun (WGS) entry which is preliminary data.</text>
</comment>
<evidence type="ECO:0000313" key="4">
    <source>
        <dbReference type="Proteomes" id="UP000838100"/>
    </source>
</evidence>
<evidence type="ECO:0008006" key="5">
    <source>
        <dbReference type="Google" id="ProtNLM"/>
    </source>
</evidence>
<dbReference type="SUPFAM" id="SSF160935">
    <property type="entry name" value="VPA0735-like"/>
    <property type="match status" value="1"/>
</dbReference>
<dbReference type="EMBL" id="CAKLPX010000001">
    <property type="protein sequence ID" value="CAH0991200.1"/>
    <property type="molecule type" value="Genomic_DNA"/>
</dbReference>
<keyword evidence="4" id="KW-1185">Reference proteome</keyword>
<dbReference type="InterPro" id="IPR037050">
    <property type="entry name" value="DUF1254_sf"/>
</dbReference>
<dbReference type="InterPro" id="IPR010621">
    <property type="entry name" value="DUF1214"/>
</dbReference>
<protein>
    <recommendedName>
        <fullName evidence="5">DUF1254 domain-containing protein</fullName>
    </recommendedName>
</protein>
<dbReference type="Pfam" id="PF06742">
    <property type="entry name" value="DUF1214"/>
    <property type="match status" value="1"/>
</dbReference>
<feature type="domain" description="DUF1254" evidence="2">
    <location>
        <begin position="62"/>
        <end position="190"/>
    </location>
</feature>
<dbReference type="RefSeq" id="WP_237443857.1">
    <property type="nucleotide sequence ID" value="NZ_CAKLPX010000001.1"/>
</dbReference>
<organism evidence="3 4">
    <name type="scientific">Sinobacterium norvegicum</name>
    <dbReference type="NCBI Taxonomy" id="1641715"/>
    <lineage>
        <taxon>Bacteria</taxon>
        <taxon>Pseudomonadati</taxon>
        <taxon>Pseudomonadota</taxon>
        <taxon>Gammaproteobacteria</taxon>
        <taxon>Cellvibrionales</taxon>
        <taxon>Spongiibacteraceae</taxon>
        <taxon>Sinobacterium</taxon>
    </lineage>
</organism>
<dbReference type="InterPro" id="IPR037049">
    <property type="entry name" value="DUF1214_C_sf"/>
</dbReference>
<dbReference type="Gene3D" id="2.60.40.1610">
    <property type="entry name" value="Domain of unknown function DUF1254"/>
    <property type="match status" value="1"/>
</dbReference>
<dbReference type="Pfam" id="PF06863">
    <property type="entry name" value="DUF1254"/>
    <property type="match status" value="1"/>
</dbReference>
<gene>
    <name evidence="3" type="ORF">SIN8267_01302</name>
</gene>
<evidence type="ECO:0000259" key="1">
    <source>
        <dbReference type="Pfam" id="PF06742"/>
    </source>
</evidence>
<evidence type="ECO:0000313" key="3">
    <source>
        <dbReference type="EMBL" id="CAH0991200.1"/>
    </source>
</evidence>